<name>A0A926KQW8_9BACL</name>
<proteinExistence type="inferred from homology"/>
<dbReference type="SUPFAM" id="SSF54001">
    <property type="entry name" value="Cysteine proteinases"/>
    <property type="match status" value="1"/>
</dbReference>
<sequence length="165" mass="17801">MNNQQKWYKKMVVAALAVSIGLSAGMVGIPHSAEAAVSSSSRTNQVISIGKNYLGVPYQFGAQKGQTRTFDCSSFTQHVFKQIGVSLPRSSKQQSHVGSFVSRSDLHTGDLVFFSVPGKPGVINHVAIYMGDGNLLHTYGEGGVRITSIHSGTWSSRYIAARRVL</sequence>
<evidence type="ECO:0000256" key="5">
    <source>
        <dbReference type="SAM" id="SignalP"/>
    </source>
</evidence>
<evidence type="ECO:0000259" key="6">
    <source>
        <dbReference type="PROSITE" id="PS51935"/>
    </source>
</evidence>
<evidence type="ECO:0000256" key="1">
    <source>
        <dbReference type="ARBA" id="ARBA00007074"/>
    </source>
</evidence>
<dbReference type="PANTHER" id="PTHR47053:SF1">
    <property type="entry name" value="MUREIN DD-ENDOPEPTIDASE MEPH-RELATED"/>
    <property type="match status" value="1"/>
</dbReference>
<feature type="domain" description="NlpC/P60" evidence="6">
    <location>
        <begin position="40"/>
        <end position="165"/>
    </location>
</feature>
<accession>A0A926KQW8</accession>
<feature type="chain" id="PRO_5039215849" evidence="5">
    <location>
        <begin position="25"/>
        <end position="165"/>
    </location>
</feature>
<dbReference type="InterPro" id="IPR051202">
    <property type="entry name" value="Peptidase_C40"/>
</dbReference>
<dbReference type="PROSITE" id="PS51935">
    <property type="entry name" value="NLPC_P60"/>
    <property type="match status" value="1"/>
</dbReference>
<reference evidence="7" key="1">
    <citation type="submission" date="2020-09" db="EMBL/GenBank/DDBJ databases">
        <title>Draft Genome Sequence of Paenibacillus sp. WST5.</title>
        <authorList>
            <person name="Bao Z."/>
        </authorList>
    </citation>
    <scope>NUCLEOTIDE SEQUENCE</scope>
    <source>
        <strain evidence="7">WST5</strain>
    </source>
</reference>
<comment type="caution">
    <text evidence="7">The sequence shown here is derived from an EMBL/GenBank/DDBJ whole genome shotgun (WGS) entry which is preliminary data.</text>
</comment>
<keyword evidence="4" id="KW-0788">Thiol protease</keyword>
<feature type="signal peptide" evidence="5">
    <location>
        <begin position="1"/>
        <end position="24"/>
    </location>
</feature>
<dbReference type="Gene3D" id="3.90.1720.10">
    <property type="entry name" value="endopeptidase domain like (from Nostoc punctiforme)"/>
    <property type="match status" value="1"/>
</dbReference>
<evidence type="ECO:0000313" key="7">
    <source>
        <dbReference type="EMBL" id="MBD0382427.1"/>
    </source>
</evidence>
<evidence type="ECO:0000313" key="8">
    <source>
        <dbReference type="Proteomes" id="UP000650466"/>
    </source>
</evidence>
<comment type="similarity">
    <text evidence="1">Belongs to the peptidase C40 family.</text>
</comment>
<dbReference type="PANTHER" id="PTHR47053">
    <property type="entry name" value="MUREIN DD-ENDOPEPTIDASE MEPH-RELATED"/>
    <property type="match status" value="1"/>
</dbReference>
<evidence type="ECO:0000256" key="2">
    <source>
        <dbReference type="ARBA" id="ARBA00022670"/>
    </source>
</evidence>
<keyword evidence="2" id="KW-0645">Protease</keyword>
<dbReference type="GO" id="GO:0006508">
    <property type="term" value="P:proteolysis"/>
    <property type="evidence" value="ECO:0007669"/>
    <property type="project" value="UniProtKB-KW"/>
</dbReference>
<dbReference type="EMBL" id="JACVVD010000007">
    <property type="protein sequence ID" value="MBD0382427.1"/>
    <property type="molecule type" value="Genomic_DNA"/>
</dbReference>
<dbReference type="Proteomes" id="UP000650466">
    <property type="component" value="Unassembled WGS sequence"/>
</dbReference>
<evidence type="ECO:0000256" key="4">
    <source>
        <dbReference type="ARBA" id="ARBA00022807"/>
    </source>
</evidence>
<dbReference type="GO" id="GO:0008234">
    <property type="term" value="F:cysteine-type peptidase activity"/>
    <property type="evidence" value="ECO:0007669"/>
    <property type="project" value="UniProtKB-KW"/>
</dbReference>
<keyword evidence="8" id="KW-1185">Reference proteome</keyword>
<organism evidence="7 8">
    <name type="scientific">Paenibacillus sedimenti</name>
    <dbReference type="NCBI Taxonomy" id="2770274"/>
    <lineage>
        <taxon>Bacteria</taxon>
        <taxon>Bacillati</taxon>
        <taxon>Bacillota</taxon>
        <taxon>Bacilli</taxon>
        <taxon>Bacillales</taxon>
        <taxon>Paenibacillaceae</taxon>
        <taxon>Paenibacillus</taxon>
    </lineage>
</organism>
<dbReference type="InterPro" id="IPR038765">
    <property type="entry name" value="Papain-like_cys_pep_sf"/>
</dbReference>
<dbReference type="InterPro" id="IPR000064">
    <property type="entry name" value="NLP_P60_dom"/>
</dbReference>
<keyword evidence="3" id="KW-0378">Hydrolase</keyword>
<evidence type="ECO:0000256" key="3">
    <source>
        <dbReference type="ARBA" id="ARBA00022801"/>
    </source>
</evidence>
<protein>
    <submittedName>
        <fullName evidence="7">C40 family peptidase</fullName>
    </submittedName>
</protein>
<dbReference type="Pfam" id="PF00877">
    <property type="entry name" value="NLPC_P60"/>
    <property type="match status" value="1"/>
</dbReference>
<dbReference type="RefSeq" id="WP_188176210.1">
    <property type="nucleotide sequence ID" value="NZ_JACVVD010000007.1"/>
</dbReference>
<keyword evidence="5" id="KW-0732">Signal</keyword>
<dbReference type="AlphaFoldDB" id="A0A926KQW8"/>
<gene>
    <name evidence="7" type="ORF">ICC18_20110</name>
</gene>